<reference evidence="2 3" key="1">
    <citation type="journal article" date="2019" name="Int. J. Syst. Evol. Microbiol.">
        <title>The Global Catalogue of Microorganisms (GCM) 10K type strain sequencing project: providing services to taxonomists for standard genome sequencing and annotation.</title>
        <authorList>
            <consortium name="The Broad Institute Genomics Platform"/>
            <consortium name="The Broad Institute Genome Sequencing Center for Infectious Disease"/>
            <person name="Wu L."/>
            <person name="Ma J."/>
        </authorList>
    </citation>
    <scope>NUCLEOTIDE SEQUENCE [LARGE SCALE GENOMIC DNA]</scope>
    <source>
        <strain evidence="2 3">JCM 13249</strain>
    </source>
</reference>
<keyword evidence="3" id="KW-1185">Reference proteome</keyword>
<organism evidence="2 3">
    <name type="scientific">Luedemannella helvata</name>
    <dbReference type="NCBI Taxonomy" id="349315"/>
    <lineage>
        <taxon>Bacteria</taxon>
        <taxon>Bacillati</taxon>
        <taxon>Actinomycetota</taxon>
        <taxon>Actinomycetes</taxon>
        <taxon>Micromonosporales</taxon>
        <taxon>Micromonosporaceae</taxon>
        <taxon>Luedemannella</taxon>
    </lineage>
</organism>
<dbReference type="RefSeq" id="WP_344079950.1">
    <property type="nucleotide sequence ID" value="NZ_BAAALS010000009.1"/>
</dbReference>
<evidence type="ECO:0000256" key="1">
    <source>
        <dbReference type="SAM" id="Phobius"/>
    </source>
</evidence>
<protein>
    <submittedName>
        <fullName evidence="2">Uncharacterized protein</fullName>
    </submittedName>
</protein>
<feature type="transmembrane region" description="Helical" evidence="1">
    <location>
        <begin position="122"/>
        <end position="146"/>
    </location>
</feature>
<name>A0ABN2KA21_9ACTN</name>
<dbReference type="EMBL" id="BAAALS010000009">
    <property type="protein sequence ID" value="GAA1751540.1"/>
    <property type="molecule type" value="Genomic_DNA"/>
</dbReference>
<keyword evidence="1" id="KW-1133">Transmembrane helix</keyword>
<comment type="caution">
    <text evidence="2">The sequence shown here is derived from an EMBL/GenBank/DDBJ whole genome shotgun (WGS) entry which is preliminary data.</text>
</comment>
<keyword evidence="1" id="KW-0812">Transmembrane</keyword>
<accession>A0ABN2KA21</accession>
<evidence type="ECO:0000313" key="2">
    <source>
        <dbReference type="EMBL" id="GAA1751540.1"/>
    </source>
</evidence>
<feature type="transmembrane region" description="Helical" evidence="1">
    <location>
        <begin position="6"/>
        <end position="24"/>
    </location>
</feature>
<evidence type="ECO:0000313" key="3">
    <source>
        <dbReference type="Proteomes" id="UP001500655"/>
    </source>
</evidence>
<sequence>MLLYMVGAVLVVAGAIMIVAGWMGRGQVRRELSEQHIGFPTEDLPADLARYAGARVSTGPQARAFSDIIATHVTAATKGRTYAQITDEWQAGGRTDDGLRKLREMAFMGNALRGALLGAYQAWHITALVAGLGVLFALVGVVFLALGARLDS</sequence>
<proteinExistence type="predicted"/>
<keyword evidence="1" id="KW-0472">Membrane</keyword>
<gene>
    <name evidence="2" type="ORF">GCM10009681_23230</name>
</gene>
<dbReference type="Proteomes" id="UP001500655">
    <property type="component" value="Unassembled WGS sequence"/>
</dbReference>